<accession>A0ABP8BDL6</accession>
<protein>
    <submittedName>
        <fullName evidence="1">Uncharacterized protein</fullName>
    </submittedName>
</protein>
<sequence>MNFMKKMIKAVVMAILCFFDEDRQAIFKARSQAESLIKLFTKLAFEELGLKDVFLRTSVGSDMAESRPTPYLCRPLPLPIYRHLR</sequence>
<name>A0ABP8BDL6_9SPHI</name>
<reference evidence="2" key="1">
    <citation type="journal article" date="2019" name="Int. J. Syst. Evol. Microbiol.">
        <title>The Global Catalogue of Microorganisms (GCM) 10K type strain sequencing project: providing services to taxonomists for standard genome sequencing and annotation.</title>
        <authorList>
            <consortium name="The Broad Institute Genomics Platform"/>
            <consortium name="The Broad Institute Genome Sequencing Center for Infectious Disease"/>
            <person name="Wu L."/>
            <person name="Ma J."/>
        </authorList>
    </citation>
    <scope>NUCLEOTIDE SEQUENCE [LARGE SCALE GENOMIC DNA]</scope>
    <source>
        <strain evidence="2">JCM 17626</strain>
    </source>
</reference>
<evidence type="ECO:0000313" key="1">
    <source>
        <dbReference type="EMBL" id="GAA4203984.1"/>
    </source>
</evidence>
<dbReference type="Proteomes" id="UP001501772">
    <property type="component" value="Unassembled WGS sequence"/>
</dbReference>
<comment type="caution">
    <text evidence="1">The sequence shown here is derived from an EMBL/GenBank/DDBJ whole genome shotgun (WGS) entry which is preliminary data.</text>
</comment>
<dbReference type="EMBL" id="BAABBY010000005">
    <property type="protein sequence ID" value="GAA4203984.1"/>
    <property type="molecule type" value="Genomic_DNA"/>
</dbReference>
<gene>
    <name evidence="1" type="ORF">GCM10022289_21080</name>
</gene>
<organism evidence="1 2">
    <name type="scientific">Pedobacter jeongneungensis</name>
    <dbReference type="NCBI Taxonomy" id="947309"/>
    <lineage>
        <taxon>Bacteria</taxon>
        <taxon>Pseudomonadati</taxon>
        <taxon>Bacteroidota</taxon>
        <taxon>Sphingobacteriia</taxon>
        <taxon>Sphingobacteriales</taxon>
        <taxon>Sphingobacteriaceae</taxon>
        <taxon>Pedobacter</taxon>
    </lineage>
</organism>
<evidence type="ECO:0000313" key="2">
    <source>
        <dbReference type="Proteomes" id="UP001501772"/>
    </source>
</evidence>
<proteinExistence type="predicted"/>
<keyword evidence="2" id="KW-1185">Reference proteome</keyword>